<dbReference type="Pfam" id="PF08668">
    <property type="entry name" value="HDOD"/>
    <property type="match status" value="1"/>
</dbReference>
<evidence type="ECO:0000259" key="1">
    <source>
        <dbReference type="PROSITE" id="PS51833"/>
    </source>
</evidence>
<reference evidence="2 3" key="1">
    <citation type="submission" date="2018-05" db="EMBL/GenBank/DDBJ databases">
        <title>Genomic Encyclopedia of Type Strains, Phase IV (KMG-IV): sequencing the most valuable type-strain genomes for metagenomic binning, comparative biology and taxonomic classification.</title>
        <authorList>
            <person name="Goeker M."/>
        </authorList>
    </citation>
    <scope>NUCLEOTIDE SEQUENCE [LARGE SCALE GENOMIC DNA]</scope>
    <source>
        <strain evidence="2 3">DSM 25134</strain>
    </source>
</reference>
<sequence>MTPLISTDERDELLKNLVIPPRPDVLDKLLGLRNDPDVTLQKLGDIISEDLALCVAMLKAANTPILGRGRHITSIHQAISLLGVKNVVSLVSGLVLRTRLTAETPPALEQFWDNALQIAAISAALCDKIVHVPDDCQSFALFHSCGIAIMLMRFPTYYRTLRLTEMASDDRIGLVEQELHGTRHDVVGYLVARTWNMPESFAKAILMQNDDTVMLTGPDAPLDHDGRMMVAVTRAARHVWRTLTPGKEDAGWEARKDEVLNYLGMSDVEFEDWVDAMHQELAVAG</sequence>
<dbReference type="OrthoDB" id="9784953at2"/>
<keyword evidence="3" id="KW-1185">Reference proteome</keyword>
<gene>
    <name evidence="2" type="ORF">DFR38_112103</name>
</gene>
<dbReference type="InterPro" id="IPR052340">
    <property type="entry name" value="RNase_Y/CdgJ"/>
</dbReference>
<dbReference type="SUPFAM" id="SSF109604">
    <property type="entry name" value="HD-domain/PDEase-like"/>
    <property type="match status" value="1"/>
</dbReference>
<dbReference type="PANTHER" id="PTHR33525:SF6">
    <property type="entry name" value="HDOD DOMAIN-CONTAINING PROTEIN"/>
    <property type="match status" value="1"/>
</dbReference>
<comment type="caution">
    <text evidence="2">The sequence shown here is derived from an EMBL/GenBank/DDBJ whole genome shotgun (WGS) entry which is preliminary data.</text>
</comment>
<dbReference type="PANTHER" id="PTHR33525">
    <property type="match status" value="1"/>
</dbReference>
<dbReference type="PROSITE" id="PS51833">
    <property type="entry name" value="HDOD"/>
    <property type="match status" value="1"/>
</dbReference>
<evidence type="ECO:0000313" key="3">
    <source>
        <dbReference type="Proteomes" id="UP000248395"/>
    </source>
</evidence>
<dbReference type="Gene3D" id="1.10.3210.10">
    <property type="entry name" value="Hypothetical protein af1432"/>
    <property type="match status" value="1"/>
</dbReference>
<organism evidence="2 3">
    <name type="scientific">Aquitalea magnusonii</name>
    <dbReference type="NCBI Taxonomy" id="332411"/>
    <lineage>
        <taxon>Bacteria</taxon>
        <taxon>Pseudomonadati</taxon>
        <taxon>Pseudomonadota</taxon>
        <taxon>Betaproteobacteria</taxon>
        <taxon>Neisseriales</taxon>
        <taxon>Chromobacteriaceae</taxon>
        <taxon>Aquitalea</taxon>
    </lineage>
</organism>
<evidence type="ECO:0000313" key="2">
    <source>
        <dbReference type="EMBL" id="PXX44675.1"/>
    </source>
</evidence>
<name>A0A318J6R9_9NEIS</name>
<feature type="domain" description="HDOD" evidence="1">
    <location>
        <begin position="19"/>
        <end position="211"/>
    </location>
</feature>
<protein>
    <submittedName>
        <fullName evidence="2">HD-like signal output (HDOD) protein</fullName>
    </submittedName>
</protein>
<dbReference type="Proteomes" id="UP000248395">
    <property type="component" value="Unassembled WGS sequence"/>
</dbReference>
<dbReference type="EMBL" id="QJKC01000012">
    <property type="protein sequence ID" value="PXX44675.1"/>
    <property type="molecule type" value="Genomic_DNA"/>
</dbReference>
<accession>A0A318J6R9</accession>
<dbReference type="RefSeq" id="WP_059285334.1">
    <property type="nucleotide sequence ID" value="NZ_LNQU01000022.1"/>
</dbReference>
<dbReference type="AlphaFoldDB" id="A0A318J6R9"/>
<dbReference type="InterPro" id="IPR013976">
    <property type="entry name" value="HDOD"/>
</dbReference>
<proteinExistence type="predicted"/>